<name>A0A8J2Y5Y2_9PROT</name>
<sequence>MMADAMDTTAIKKLDPMDGRSLARLGAVQALYQMEHSGIGVNGVIREFQNYRLGGELDGEAIRDADPDYFEDLVRGVLELQGKVDPFINRHLSKGWTLKRLDATARAILRCAVYELIRRSDVPARVVIDQSVELANAFFDEGSDEASFINAVLDKAGHEVRPDEF</sequence>
<organism evidence="8 9">
    <name type="scientific">Aquisalinus flavus</name>
    <dbReference type="NCBI Taxonomy" id="1526572"/>
    <lineage>
        <taxon>Bacteria</taxon>
        <taxon>Pseudomonadati</taxon>
        <taxon>Pseudomonadota</taxon>
        <taxon>Alphaproteobacteria</taxon>
        <taxon>Parvularculales</taxon>
        <taxon>Parvularculaceae</taxon>
        <taxon>Aquisalinus</taxon>
    </lineage>
</organism>
<evidence type="ECO:0000256" key="2">
    <source>
        <dbReference type="ARBA" id="ARBA00022814"/>
    </source>
</evidence>
<dbReference type="AlphaFoldDB" id="A0A8J2Y5Y2"/>
<dbReference type="Pfam" id="PF01029">
    <property type="entry name" value="NusB"/>
    <property type="match status" value="1"/>
</dbReference>
<dbReference type="HAMAP" id="MF_00073">
    <property type="entry name" value="NusB"/>
    <property type="match status" value="1"/>
</dbReference>
<evidence type="ECO:0000313" key="8">
    <source>
        <dbReference type="EMBL" id="GGD03059.1"/>
    </source>
</evidence>
<dbReference type="GO" id="GO:0006353">
    <property type="term" value="P:DNA-templated transcription termination"/>
    <property type="evidence" value="ECO:0007669"/>
    <property type="project" value="UniProtKB-UniRule"/>
</dbReference>
<accession>A0A8J2Y5Y2</accession>
<evidence type="ECO:0000259" key="7">
    <source>
        <dbReference type="Pfam" id="PF01029"/>
    </source>
</evidence>
<dbReference type="GO" id="GO:0003723">
    <property type="term" value="F:RNA binding"/>
    <property type="evidence" value="ECO:0007669"/>
    <property type="project" value="UniProtKB-UniRule"/>
</dbReference>
<reference evidence="8" key="1">
    <citation type="journal article" date="2014" name="Int. J. Syst. Evol. Microbiol.">
        <title>Complete genome sequence of Corynebacterium casei LMG S-19264T (=DSM 44701T), isolated from a smear-ripened cheese.</title>
        <authorList>
            <consortium name="US DOE Joint Genome Institute (JGI-PGF)"/>
            <person name="Walter F."/>
            <person name="Albersmeier A."/>
            <person name="Kalinowski J."/>
            <person name="Ruckert C."/>
        </authorList>
    </citation>
    <scope>NUCLEOTIDE SEQUENCE</scope>
    <source>
        <strain evidence="8">CGMCC 1.12921</strain>
    </source>
</reference>
<keyword evidence="2 6" id="KW-0889">Transcription antitermination</keyword>
<reference evidence="8" key="2">
    <citation type="submission" date="2020-09" db="EMBL/GenBank/DDBJ databases">
        <authorList>
            <person name="Sun Q."/>
            <person name="Zhou Y."/>
        </authorList>
    </citation>
    <scope>NUCLEOTIDE SEQUENCE</scope>
    <source>
        <strain evidence="8">CGMCC 1.12921</strain>
    </source>
</reference>
<keyword evidence="9" id="KW-1185">Reference proteome</keyword>
<feature type="domain" description="NusB/RsmB/TIM44" evidence="7">
    <location>
        <begin position="23"/>
        <end position="156"/>
    </location>
</feature>
<keyword evidence="4 6" id="KW-0805">Transcription regulation</keyword>
<dbReference type="SUPFAM" id="SSF48013">
    <property type="entry name" value="NusB-like"/>
    <property type="match status" value="1"/>
</dbReference>
<comment type="function">
    <text evidence="6">Involved in transcription antitermination. Required for transcription of ribosomal RNA (rRNA) genes. Binds specifically to the boxA antiterminator sequence of the ribosomal RNA (rrn) operons.</text>
</comment>
<evidence type="ECO:0000313" key="9">
    <source>
        <dbReference type="Proteomes" id="UP000613582"/>
    </source>
</evidence>
<dbReference type="GO" id="GO:0005829">
    <property type="term" value="C:cytosol"/>
    <property type="evidence" value="ECO:0007669"/>
    <property type="project" value="TreeGrafter"/>
</dbReference>
<dbReference type="EMBL" id="BMGH01000001">
    <property type="protein sequence ID" value="GGD03059.1"/>
    <property type="molecule type" value="Genomic_DNA"/>
</dbReference>
<comment type="caution">
    <text evidence="8">The sequence shown here is derived from an EMBL/GenBank/DDBJ whole genome shotgun (WGS) entry which is preliminary data.</text>
</comment>
<dbReference type="InterPro" id="IPR011605">
    <property type="entry name" value="NusB_fam"/>
</dbReference>
<gene>
    <name evidence="6 8" type="primary">nusB</name>
    <name evidence="8" type="ORF">GCM10011342_10080</name>
</gene>
<dbReference type="InterPro" id="IPR006027">
    <property type="entry name" value="NusB_RsmB_TIM44"/>
</dbReference>
<keyword evidence="3 6" id="KW-0694">RNA-binding</keyword>
<protein>
    <recommendedName>
        <fullName evidence="6">Transcription antitermination protein NusB</fullName>
    </recommendedName>
    <alternativeName>
        <fullName evidence="6">Antitermination factor NusB</fullName>
    </alternativeName>
</protein>
<evidence type="ECO:0000256" key="5">
    <source>
        <dbReference type="ARBA" id="ARBA00023163"/>
    </source>
</evidence>
<dbReference type="Gene3D" id="1.10.940.10">
    <property type="entry name" value="NusB-like"/>
    <property type="match status" value="1"/>
</dbReference>
<proteinExistence type="inferred from homology"/>
<dbReference type="PANTHER" id="PTHR11078:SF3">
    <property type="entry name" value="ANTITERMINATION NUSB DOMAIN-CONTAINING PROTEIN"/>
    <property type="match status" value="1"/>
</dbReference>
<comment type="similarity">
    <text evidence="1 6">Belongs to the NusB family.</text>
</comment>
<dbReference type="PANTHER" id="PTHR11078">
    <property type="entry name" value="N UTILIZATION SUBSTANCE PROTEIN B-RELATED"/>
    <property type="match status" value="1"/>
</dbReference>
<evidence type="ECO:0000256" key="4">
    <source>
        <dbReference type="ARBA" id="ARBA00023015"/>
    </source>
</evidence>
<keyword evidence="5 6" id="KW-0804">Transcription</keyword>
<evidence type="ECO:0000256" key="1">
    <source>
        <dbReference type="ARBA" id="ARBA00005952"/>
    </source>
</evidence>
<evidence type="ECO:0000256" key="6">
    <source>
        <dbReference type="HAMAP-Rule" id="MF_00073"/>
    </source>
</evidence>
<dbReference type="InterPro" id="IPR035926">
    <property type="entry name" value="NusB-like_sf"/>
</dbReference>
<dbReference type="Proteomes" id="UP000613582">
    <property type="component" value="Unassembled WGS sequence"/>
</dbReference>
<dbReference type="RefSeq" id="WP_229731408.1">
    <property type="nucleotide sequence ID" value="NZ_BMGH01000001.1"/>
</dbReference>
<evidence type="ECO:0000256" key="3">
    <source>
        <dbReference type="ARBA" id="ARBA00022884"/>
    </source>
</evidence>
<dbReference type="GO" id="GO:0031564">
    <property type="term" value="P:transcription antitermination"/>
    <property type="evidence" value="ECO:0007669"/>
    <property type="project" value="UniProtKB-KW"/>
</dbReference>
<dbReference type="NCBIfam" id="TIGR01951">
    <property type="entry name" value="nusB"/>
    <property type="match status" value="1"/>
</dbReference>